<dbReference type="Gene3D" id="3.50.30.60">
    <property type="entry name" value="LD-carboxypeptidase A C-terminal domain-like"/>
    <property type="match status" value="1"/>
</dbReference>
<evidence type="ECO:0000256" key="3">
    <source>
        <dbReference type="ARBA" id="ARBA00022670"/>
    </source>
</evidence>
<sequence>MPTIAPPPLQPGDTVAIVCPARKASHQELTAAVTTLRSWGLEVVLGASTNVEHHQFGGADEVRAQDFQQQLDNPAVRAILCARGGYGTTRIIDQLDFSGLAQHPKWIAGFSDITTLNSHLLALGYQSVHGVMPLLFHQESGEESLESLRRALFGESVGYSIPAHPLNCLGTATGELVGGNLSILQTLTGTRSDCSTAGRILFLEDIDEYLYAIDRMLVHLDRTGKLASLAGLLVGHFTNPQDNTTPYGQTPNEIIAYYAGKYGFPVAHGFPVGHEPQNMALICGRMAQLRVDNTGARLAYL</sequence>
<dbReference type="InterPro" id="IPR040449">
    <property type="entry name" value="Peptidase_S66_N"/>
</dbReference>
<feature type="domain" description="LD-carboxypeptidase C-terminal" evidence="8">
    <location>
        <begin position="173"/>
        <end position="289"/>
    </location>
</feature>
<accession>A0A239B791</accession>
<evidence type="ECO:0000256" key="5">
    <source>
        <dbReference type="ARBA" id="ARBA00022825"/>
    </source>
</evidence>
<evidence type="ECO:0000259" key="7">
    <source>
        <dbReference type="Pfam" id="PF02016"/>
    </source>
</evidence>
<feature type="active site" description="Charge relay system" evidence="6">
    <location>
        <position position="274"/>
    </location>
</feature>
<dbReference type="AlphaFoldDB" id="A0A239B791"/>
<dbReference type="CDD" id="cd07025">
    <property type="entry name" value="Peptidase_S66"/>
    <property type="match status" value="1"/>
</dbReference>
<dbReference type="Gene3D" id="3.40.50.10740">
    <property type="entry name" value="Class I glutamine amidotransferase-like"/>
    <property type="match status" value="1"/>
</dbReference>
<dbReference type="EMBL" id="FZNS01000019">
    <property type="protein sequence ID" value="SNS03825.1"/>
    <property type="molecule type" value="Genomic_DNA"/>
</dbReference>
<dbReference type="InterPro" id="IPR040921">
    <property type="entry name" value="Peptidase_S66C"/>
</dbReference>
<evidence type="ECO:0000256" key="2">
    <source>
        <dbReference type="ARBA" id="ARBA00022645"/>
    </source>
</evidence>
<keyword evidence="10" id="KW-1185">Reference proteome</keyword>
<evidence type="ECO:0000256" key="4">
    <source>
        <dbReference type="ARBA" id="ARBA00022801"/>
    </source>
</evidence>
<dbReference type="Pfam" id="PF02016">
    <property type="entry name" value="Peptidase_S66"/>
    <property type="match status" value="1"/>
</dbReference>
<dbReference type="PANTHER" id="PTHR30237:SF2">
    <property type="entry name" value="MUREIN TETRAPEPTIDE CARBOXYPEPTIDASE"/>
    <property type="match status" value="1"/>
</dbReference>
<dbReference type="InterPro" id="IPR027478">
    <property type="entry name" value="LdcA_N"/>
</dbReference>
<keyword evidence="5" id="KW-0720">Serine protease</keyword>
<dbReference type="Pfam" id="PF17676">
    <property type="entry name" value="Peptidase_S66C"/>
    <property type="match status" value="1"/>
</dbReference>
<dbReference type="InterPro" id="IPR029062">
    <property type="entry name" value="Class_I_gatase-like"/>
</dbReference>
<dbReference type="InterPro" id="IPR027461">
    <property type="entry name" value="Carboxypeptidase_A_C_sf"/>
</dbReference>
<dbReference type="GO" id="GO:0006508">
    <property type="term" value="P:proteolysis"/>
    <property type="evidence" value="ECO:0007669"/>
    <property type="project" value="UniProtKB-KW"/>
</dbReference>
<dbReference type="GO" id="GO:0008236">
    <property type="term" value="F:serine-type peptidase activity"/>
    <property type="evidence" value="ECO:0007669"/>
    <property type="project" value="UniProtKB-KW"/>
</dbReference>
<dbReference type="RefSeq" id="WP_089334373.1">
    <property type="nucleotide sequence ID" value="NZ_FZNS01000019.1"/>
</dbReference>
<feature type="domain" description="LD-carboxypeptidase N-terminal" evidence="7">
    <location>
        <begin position="15"/>
        <end position="130"/>
    </location>
</feature>
<evidence type="ECO:0000313" key="10">
    <source>
        <dbReference type="Proteomes" id="UP000198310"/>
    </source>
</evidence>
<proteinExistence type="inferred from homology"/>
<name>A0A239B791_9BACT</name>
<dbReference type="InterPro" id="IPR003507">
    <property type="entry name" value="S66_fam"/>
</dbReference>
<dbReference type="PIRSF" id="PIRSF028757">
    <property type="entry name" value="LD-carboxypeptidase"/>
    <property type="match status" value="1"/>
</dbReference>
<dbReference type="PANTHER" id="PTHR30237">
    <property type="entry name" value="MURAMOYLTETRAPEPTIDE CARBOXYPEPTIDASE"/>
    <property type="match status" value="1"/>
</dbReference>
<gene>
    <name evidence="9" type="ORF">SAMN06269173_11927</name>
</gene>
<reference evidence="10" key="1">
    <citation type="submission" date="2017-06" db="EMBL/GenBank/DDBJ databases">
        <authorList>
            <person name="Varghese N."/>
            <person name="Submissions S."/>
        </authorList>
    </citation>
    <scope>NUCLEOTIDE SEQUENCE [LARGE SCALE GENOMIC DNA]</scope>
    <source>
        <strain evidence="10">DSM 28041</strain>
    </source>
</reference>
<dbReference type="Proteomes" id="UP000198310">
    <property type="component" value="Unassembled WGS sequence"/>
</dbReference>
<evidence type="ECO:0000259" key="8">
    <source>
        <dbReference type="Pfam" id="PF17676"/>
    </source>
</evidence>
<dbReference type="GO" id="GO:0004180">
    <property type="term" value="F:carboxypeptidase activity"/>
    <property type="evidence" value="ECO:0007669"/>
    <property type="project" value="UniProtKB-KW"/>
</dbReference>
<evidence type="ECO:0000256" key="1">
    <source>
        <dbReference type="ARBA" id="ARBA00010233"/>
    </source>
</evidence>
<keyword evidence="2 9" id="KW-0121">Carboxypeptidase</keyword>
<feature type="active site" description="Charge relay system" evidence="6">
    <location>
        <position position="204"/>
    </location>
</feature>
<feature type="active site" description="Nucleophile" evidence="6">
    <location>
        <position position="111"/>
    </location>
</feature>
<protein>
    <submittedName>
        <fullName evidence="9">Muramoyltetrapeptide carboxypeptidase</fullName>
    </submittedName>
</protein>
<evidence type="ECO:0000256" key="6">
    <source>
        <dbReference type="PIRSR" id="PIRSR028757-1"/>
    </source>
</evidence>
<dbReference type="SUPFAM" id="SSF141986">
    <property type="entry name" value="LD-carboxypeptidase A C-terminal domain-like"/>
    <property type="match status" value="1"/>
</dbReference>
<comment type="similarity">
    <text evidence="1">Belongs to the peptidase S66 family.</text>
</comment>
<dbReference type="SUPFAM" id="SSF52317">
    <property type="entry name" value="Class I glutamine amidotransferase-like"/>
    <property type="match status" value="1"/>
</dbReference>
<evidence type="ECO:0000313" key="9">
    <source>
        <dbReference type="EMBL" id="SNS03825.1"/>
    </source>
</evidence>
<organism evidence="9 10">
    <name type="scientific">Hymenobacter mucosus</name>
    <dbReference type="NCBI Taxonomy" id="1411120"/>
    <lineage>
        <taxon>Bacteria</taxon>
        <taxon>Pseudomonadati</taxon>
        <taxon>Bacteroidota</taxon>
        <taxon>Cytophagia</taxon>
        <taxon>Cytophagales</taxon>
        <taxon>Hymenobacteraceae</taxon>
        <taxon>Hymenobacter</taxon>
    </lineage>
</organism>
<keyword evidence="4" id="KW-0378">Hydrolase</keyword>
<keyword evidence="3" id="KW-0645">Protease</keyword>